<dbReference type="PROSITE" id="PS50885">
    <property type="entry name" value="HAMP"/>
    <property type="match status" value="1"/>
</dbReference>
<evidence type="ECO:0000313" key="9">
    <source>
        <dbReference type="EMBL" id="WXL27091.1"/>
    </source>
</evidence>
<dbReference type="PANTHER" id="PTHR46663:SF2">
    <property type="entry name" value="GGDEF DOMAIN-CONTAINING PROTEIN"/>
    <property type="match status" value="1"/>
</dbReference>
<proteinExistence type="predicted"/>
<evidence type="ECO:0000256" key="3">
    <source>
        <dbReference type="ARBA" id="ARBA00022692"/>
    </source>
</evidence>
<keyword evidence="5 6" id="KW-0472">Membrane</keyword>
<organism evidence="9 10">
    <name type="scientific">Ectopseudomonas mendocina</name>
    <name type="common">Pseudomonas mendocina</name>
    <dbReference type="NCBI Taxonomy" id="300"/>
    <lineage>
        <taxon>Bacteria</taxon>
        <taxon>Pseudomonadati</taxon>
        <taxon>Pseudomonadota</taxon>
        <taxon>Gammaproteobacteria</taxon>
        <taxon>Pseudomonadales</taxon>
        <taxon>Pseudomonadaceae</taxon>
        <taxon>Ectopseudomonas</taxon>
    </lineage>
</organism>
<gene>
    <name evidence="9" type="ORF">WG219_06460</name>
</gene>
<evidence type="ECO:0000256" key="4">
    <source>
        <dbReference type="ARBA" id="ARBA00022989"/>
    </source>
</evidence>
<dbReference type="Gene3D" id="3.30.70.270">
    <property type="match status" value="1"/>
</dbReference>
<dbReference type="EMBL" id="CP148074">
    <property type="protein sequence ID" value="WXL27091.1"/>
    <property type="molecule type" value="Genomic_DNA"/>
</dbReference>
<reference evidence="9 10" key="1">
    <citation type="submission" date="2024-03" db="EMBL/GenBank/DDBJ databases">
        <title>Complete genome of BD2.</title>
        <authorList>
            <person name="Cao G."/>
        </authorList>
    </citation>
    <scope>NUCLEOTIDE SEQUENCE [LARGE SCALE GENOMIC DNA]</scope>
    <source>
        <strain evidence="9 10">BD2</strain>
    </source>
</reference>
<accession>A0ABZ2RJC7</accession>
<dbReference type="InterPro" id="IPR043128">
    <property type="entry name" value="Rev_trsase/Diguanyl_cyclase"/>
</dbReference>
<feature type="domain" description="GGDEF" evidence="8">
    <location>
        <begin position="407"/>
        <end position="542"/>
    </location>
</feature>
<dbReference type="CDD" id="cd12914">
    <property type="entry name" value="PDC1_DGC_like"/>
    <property type="match status" value="1"/>
</dbReference>
<dbReference type="NCBIfam" id="TIGR00254">
    <property type="entry name" value="GGDEF"/>
    <property type="match status" value="1"/>
</dbReference>
<dbReference type="Pfam" id="PF02743">
    <property type="entry name" value="dCache_1"/>
    <property type="match status" value="1"/>
</dbReference>
<feature type="transmembrane region" description="Helical" evidence="6">
    <location>
        <begin position="296"/>
        <end position="318"/>
    </location>
</feature>
<keyword evidence="4 6" id="KW-1133">Transmembrane helix</keyword>
<dbReference type="Gene3D" id="6.10.340.10">
    <property type="match status" value="1"/>
</dbReference>
<dbReference type="Gene3D" id="3.30.450.20">
    <property type="entry name" value="PAS domain"/>
    <property type="match status" value="1"/>
</dbReference>
<dbReference type="SUPFAM" id="SSF103190">
    <property type="entry name" value="Sensory domain-like"/>
    <property type="match status" value="1"/>
</dbReference>
<dbReference type="InterPro" id="IPR003660">
    <property type="entry name" value="HAMP_dom"/>
</dbReference>
<dbReference type="CDD" id="cd01949">
    <property type="entry name" value="GGDEF"/>
    <property type="match status" value="1"/>
</dbReference>
<keyword evidence="10" id="KW-1185">Reference proteome</keyword>
<name>A0ABZ2RJC7_ECTME</name>
<feature type="domain" description="HAMP" evidence="7">
    <location>
        <begin position="316"/>
        <end position="368"/>
    </location>
</feature>
<evidence type="ECO:0000256" key="5">
    <source>
        <dbReference type="ARBA" id="ARBA00023136"/>
    </source>
</evidence>
<evidence type="ECO:0000256" key="1">
    <source>
        <dbReference type="ARBA" id="ARBA00004651"/>
    </source>
</evidence>
<dbReference type="CDD" id="cd06225">
    <property type="entry name" value="HAMP"/>
    <property type="match status" value="1"/>
</dbReference>
<keyword evidence="2" id="KW-1003">Cell membrane</keyword>
<dbReference type="PROSITE" id="PS50887">
    <property type="entry name" value="GGDEF"/>
    <property type="match status" value="1"/>
</dbReference>
<evidence type="ECO:0000259" key="7">
    <source>
        <dbReference type="PROSITE" id="PS50885"/>
    </source>
</evidence>
<dbReference type="SMART" id="SM00267">
    <property type="entry name" value="GGDEF"/>
    <property type="match status" value="1"/>
</dbReference>
<dbReference type="InterPro" id="IPR052163">
    <property type="entry name" value="DGC-Regulatory_Protein"/>
</dbReference>
<dbReference type="InterPro" id="IPR000160">
    <property type="entry name" value="GGDEF_dom"/>
</dbReference>
<dbReference type="InterPro" id="IPR029787">
    <property type="entry name" value="Nucleotide_cyclase"/>
</dbReference>
<evidence type="ECO:0000259" key="8">
    <source>
        <dbReference type="PROSITE" id="PS50887"/>
    </source>
</evidence>
<keyword evidence="3 6" id="KW-0812">Transmembrane</keyword>
<dbReference type="SUPFAM" id="SSF55073">
    <property type="entry name" value="Nucleotide cyclase"/>
    <property type="match status" value="1"/>
</dbReference>
<dbReference type="PANTHER" id="PTHR46663">
    <property type="entry name" value="DIGUANYLATE CYCLASE DGCT-RELATED"/>
    <property type="match status" value="1"/>
</dbReference>
<dbReference type="Proteomes" id="UP001476583">
    <property type="component" value="Chromosome"/>
</dbReference>
<dbReference type="Pfam" id="PF00672">
    <property type="entry name" value="HAMP"/>
    <property type="match status" value="1"/>
</dbReference>
<protein>
    <submittedName>
        <fullName evidence="9">GGDEF domain-containing protein</fullName>
    </submittedName>
</protein>
<sequence length="545" mass="60270">MFRSHSLRTRFALIIALLVVSLSWLLGSIIEQDASKRIEQRVGQNLAEVANTMVERLDIDMQVRASMLSVISNLEVLKRPDDIAQVRTLLDQLKENFPRIAWIGFTNAQGLVLASSNRVLEGVSIAQRPVYLEALNGVFIGDVHEAVLLAKLLPNPTGEAMKFVDISMPVHDKDGQFIGVLAAHLSWAWANEVRLAILEPIQKTRNVEFFILSKDGTVLLGPQEMIGQPLVLSGMQSTPISQPQWFTQKWPDGQEYLTGVASSKGYRNFEGLGWTVIARQPLNQAYDPAREMTRNIWLWGGLLAVLFALLGWFLAGYFTRPLRRIAKAADRLSAGKVSVIPDLKGTSEIVTLSQSIRHLVESLRLQQTALGAMQDLAHHDALTGLPNRIALEGYLAKAQQLCMTGQSSLVVFYMDLDGFKPVNDQYGHAAGDELLKEVAVRLRGCLREGDLVARQGGDEFLMVIQVPASTALEQAHMVAERALQALRLPIDLEEQTVQIGCSIGAAIWPVDSQQLDDTLELADQALYRAKKAGRNCVVFHCEQPA</sequence>
<dbReference type="SMART" id="SM00304">
    <property type="entry name" value="HAMP"/>
    <property type="match status" value="1"/>
</dbReference>
<evidence type="ECO:0000256" key="6">
    <source>
        <dbReference type="SAM" id="Phobius"/>
    </source>
</evidence>
<dbReference type="SUPFAM" id="SSF158472">
    <property type="entry name" value="HAMP domain-like"/>
    <property type="match status" value="1"/>
</dbReference>
<dbReference type="Pfam" id="PF00990">
    <property type="entry name" value="GGDEF"/>
    <property type="match status" value="1"/>
</dbReference>
<evidence type="ECO:0000256" key="2">
    <source>
        <dbReference type="ARBA" id="ARBA00022475"/>
    </source>
</evidence>
<evidence type="ECO:0000313" key="10">
    <source>
        <dbReference type="Proteomes" id="UP001476583"/>
    </source>
</evidence>
<dbReference type="CDD" id="cd18774">
    <property type="entry name" value="PDC2_HK_sensor"/>
    <property type="match status" value="1"/>
</dbReference>
<comment type="subcellular location">
    <subcellularLocation>
        <location evidence="1">Cell membrane</location>
        <topology evidence="1">Multi-pass membrane protein</topology>
    </subcellularLocation>
</comment>
<dbReference type="InterPro" id="IPR029151">
    <property type="entry name" value="Sensor-like_sf"/>
</dbReference>
<dbReference type="InterPro" id="IPR033479">
    <property type="entry name" value="dCache_1"/>
</dbReference>